<accession>A0A1X9SY16</accession>
<gene>
    <name evidence="1" type="ORF">CSUIS_1357</name>
</gene>
<dbReference type="AlphaFoldDB" id="A0A1X9SY16"/>
<protein>
    <submittedName>
        <fullName evidence="1">CDP-glycerol:glycerophosphate glycerophosphotransferase</fullName>
    </submittedName>
</protein>
<dbReference type="RefSeq" id="WP_086298165.1">
    <property type="nucleotide sequence ID" value="NZ_CP018789.1"/>
</dbReference>
<dbReference type="SUPFAM" id="SSF53756">
    <property type="entry name" value="UDP-Glycosyltransferase/glycogen phosphorylase"/>
    <property type="match status" value="1"/>
</dbReference>
<dbReference type="Pfam" id="PF04464">
    <property type="entry name" value="Glyphos_transf"/>
    <property type="match status" value="1"/>
</dbReference>
<evidence type="ECO:0000313" key="1">
    <source>
        <dbReference type="EMBL" id="ARR01150.1"/>
    </source>
</evidence>
<dbReference type="InterPro" id="IPR007554">
    <property type="entry name" value="Glycerophosphate_synth"/>
</dbReference>
<name>A0A1X9SY16_9BACT</name>
<dbReference type="Proteomes" id="UP000194260">
    <property type="component" value="Chromosome"/>
</dbReference>
<dbReference type="KEGG" id="camy:CSUIS_1357"/>
<dbReference type="EMBL" id="CP018789">
    <property type="protein sequence ID" value="ARR01150.1"/>
    <property type="molecule type" value="Genomic_DNA"/>
</dbReference>
<dbReference type="Gene3D" id="3.40.50.12580">
    <property type="match status" value="1"/>
</dbReference>
<dbReference type="GO" id="GO:0016020">
    <property type="term" value="C:membrane"/>
    <property type="evidence" value="ECO:0007669"/>
    <property type="project" value="InterPro"/>
</dbReference>
<sequence>MENQESILEIFGIKILTIRNINIGAKNIYLFFIPFLSIRKSNNITKINLLILHRLHIKIKNNYTLWSKKRTVDNIIKRNKKKRKDIIKRFKKGEKIKICLMVQRPGIWHFDDLYNIFNKNSQFEFFAFIAPEKSYTRLIQEKYMTEIENELKSRNIVYYKGYDYNRNKFIDLKTEYNPDIIINTDFCKFHFHEKYYIDNFQDKINCLNEYGFSVMQDEMTSDFDLNNRVDLYFRPTYIHYNMAKQYMKNKAINVKVTGSPKLDKRFEADFKPVDIWKLQDRPKKRIIWAPHRSDRYPKNMYQYNGFYILYDFMLKLAQKYKDEVQFAFRPHPVLKSDLYHIRWGIKQTEEYYKKWDELDNTQLFEGNFIDLFATSDAMITDSCSFLAEYTSFNKPIFHTVTPTSRTKLNEFGEELYNFFYRPSGTKNGDLEKAVEDYIVNIIIKNNDYKKEQRTEFVKQYFGKINGKTASENIYDEIIKFLKKGDV</sequence>
<reference evidence="2" key="1">
    <citation type="journal article" date="2017" name="Genome Biol. Evol.">
        <title>Comparative Genomic Analysis Identifies a Campylobacter Clade Deficient in Selenium Metabolism.</title>
        <authorList>
            <person name="Miller W.G."/>
            <person name="Yee E."/>
            <person name="Lopes B.S."/>
            <person name="Chapman M.H."/>
            <person name="Huynh S."/>
            <person name="Bono J.L."/>
            <person name="Parker C.T."/>
            <person name="Strachan N.J.C."/>
            <person name="Forbes K.J."/>
        </authorList>
    </citation>
    <scope>NUCLEOTIDE SEQUENCE [LARGE SCALE GENOMIC DNA]</scope>
    <source>
        <strain evidence="2">RM6137</strain>
    </source>
</reference>
<dbReference type="InterPro" id="IPR043148">
    <property type="entry name" value="TagF_C"/>
</dbReference>
<organism evidence="1 2">
    <name type="scientific">Campylobacter porcelli</name>
    <dbReference type="NCBI Taxonomy" id="1660073"/>
    <lineage>
        <taxon>Bacteria</taxon>
        <taxon>Pseudomonadati</taxon>
        <taxon>Campylobacterota</taxon>
        <taxon>Epsilonproteobacteria</taxon>
        <taxon>Campylobacterales</taxon>
        <taxon>Campylobacteraceae</taxon>
        <taxon>Campylobacter</taxon>
    </lineage>
</organism>
<evidence type="ECO:0000313" key="2">
    <source>
        <dbReference type="Proteomes" id="UP000194260"/>
    </source>
</evidence>
<keyword evidence="1" id="KW-0808">Transferase</keyword>
<dbReference type="GO" id="GO:0047355">
    <property type="term" value="F:CDP-glycerol glycerophosphotransferase activity"/>
    <property type="evidence" value="ECO:0007669"/>
    <property type="project" value="InterPro"/>
</dbReference>
<proteinExistence type="predicted"/>
<dbReference type="STRING" id="1660073.CSUIS_1357"/>